<evidence type="ECO:0000313" key="2">
    <source>
        <dbReference type="Proteomes" id="UP000008311"/>
    </source>
</evidence>
<name>B9R9H8_RICCO</name>
<organism evidence="1 2">
    <name type="scientific">Ricinus communis</name>
    <name type="common">Castor bean</name>
    <dbReference type="NCBI Taxonomy" id="3988"/>
    <lineage>
        <taxon>Eukaryota</taxon>
        <taxon>Viridiplantae</taxon>
        <taxon>Streptophyta</taxon>
        <taxon>Embryophyta</taxon>
        <taxon>Tracheophyta</taxon>
        <taxon>Spermatophyta</taxon>
        <taxon>Magnoliopsida</taxon>
        <taxon>eudicotyledons</taxon>
        <taxon>Gunneridae</taxon>
        <taxon>Pentapetalae</taxon>
        <taxon>rosids</taxon>
        <taxon>fabids</taxon>
        <taxon>Malpighiales</taxon>
        <taxon>Euphorbiaceae</taxon>
        <taxon>Acalyphoideae</taxon>
        <taxon>Acalypheae</taxon>
        <taxon>Ricinus</taxon>
    </lineage>
</organism>
<dbReference type="Proteomes" id="UP000008311">
    <property type="component" value="Unassembled WGS sequence"/>
</dbReference>
<accession>B9R9H8</accession>
<reference evidence="2" key="1">
    <citation type="journal article" date="2010" name="Nat. Biotechnol.">
        <title>Draft genome sequence of the oilseed species Ricinus communis.</title>
        <authorList>
            <person name="Chan A.P."/>
            <person name="Crabtree J."/>
            <person name="Zhao Q."/>
            <person name="Lorenzi H."/>
            <person name="Orvis J."/>
            <person name="Puiu D."/>
            <person name="Melake-Berhan A."/>
            <person name="Jones K.M."/>
            <person name="Redman J."/>
            <person name="Chen G."/>
            <person name="Cahoon E.B."/>
            <person name="Gedil M."/>
            <person name="Stanke M."/>
            <person name="Haas B.J."/>
            <person name="Wortman J.R."/>
            <person name="Fraser-Liggett C.M."/>
            <person name="Ravel J."/>
            <person name="Rabinowicz P.D."/>
        </authorList>
    </citation>
    <scope>NUCLEOTIDE SEQUENCE [LARGE SCALE GENOMIC DNA]</scope>
    <source>
        <strain evidence="2">cv. Hale</strain>
    </source>
</reference>
<keyword evidence="2" id="KW-1185">Reference proteome</keyword>
<protein>
    <submittedName>
        <fullName evidence="1">Uncharacterized protein</fullName>
    </submittedName>
</protein>
<dbReference type="EMBL" id="EQ973773">
    <property type="protein sequence ID" value="EEF51455.1"/>
    <property type="molecule type" value="Genomic_DNA"/>
</dbReference>
<gene>
    <name evidence="1" type="ORF">RCOM_1497620</name>
</gene>
<proteinExistence type="predicted"/>
<evidence type="ECO:0000313" key="1">
    <source>
        <dbReference type="EMBL" id="EEF51455.1"/>
    </source>
</evidence>
<sequence>MDWELQNLIWDDNLVHVNLVRQKHMCSSYQFGSANALKIQNLSTQWHRSVGIRSSRGSLSHV</sequence>
<dbReference type="InParanoid" id="B9R9H8"/>
<dbReference type="AlphaFoldDB" id="B9R9H8"/>